<organism evidence="4 5">
    <name type="scientific">Mobilicoccus pelagius NBRC 104925</name>
    <dbReference type="NCBI Taxonomy" id="1089455"/>
    <lineage>
        <taxon>Bacteria</taxon>
        <taxon>Bacillati</taxon>
        <taxon>Actinomycetota</taxon>
        <taxon>Actinomycetes</taxon>
        <taxon>Micrococcales</taxon>
        <taxon>Dermatophilaceae</taxon>
        <taxon>Mobilicoccus</taxon>
    </lineage>
</organism>
<dbReference type="InterPro" id="IPR030678">
    <property type="entry name" value="Peptide/Ni-bd"/>
</dbReference>
<dbReference type="PIRSF" id="PIRSF002741">
    <property type="entry name" value="MppA"/>
    <property type="match status" value="1"/>
</dbReference>
<dbReference type="Gene3D" id="3.10.105.10">
    <property type="entry name" value="Dipeptide-binding Protein, Domain 3"/>
    <property type="match status" value="1"/>
</dbReference>
<dbReference type="GO" id="GO:0043190">
    <property type="term" value="C:ATP-binding cassette (ABC) transporter complex"/>
    <property type="evidence" value="ECO:0007669"/>
    <property type="project" value="InterPro"/>
</dbReference>
<dbReference type="GO" id="GO:0015833">
    <property type="term" value="P:peptide transport"/>
    <property type="evidence" value="ECO:0007669"/>
    <property type="project" value="TreeGrafter"/>
</dbReference>
<dbReference type="STRING" id="1089455.MOPEL_029_00220"/>
<gene>
    <name evidence="4" type="ORF">MOPEL_029_00220</name>
</gene>
<dbReference type="Proteomes" id="UP000004367">
    <property type="component" value="Unassembled WGS sequence"/>
</dbReference>
<dbReference type="Pfam" id="PF00496">
    <property type="entry name" value="SBP_bac_5"/>
    <property type="match status" value="1"/>
</dbReference>
<dbReference type="RefSeq" id="WP_009481641.1">
    <property type="nucleotide sequence ID" value="NZ_BAFE01000027.1"/>
</dbReference>
<dbReference type="GO" id="GO:1904680">
    <property type="term" value="F:peptide transmembrane transporter activity"/>
    <property type="evidence" value="ECO:0007669"/>
    <property type="project" value="TreeGrafter"/>
</dbReference>
<dbReference type="PANTHER" id="PTHR30290">
    <property type="entry name" value="PERIPLASMIC BINDING COMPONENT OF ABC TRANSPORTER"/>
    <property type="match status" value="1"/>
</dbReference>
<evidence type="ECO:0000313" key="4">
    <source>
        <dbReference type="EMBL" id="GAB47743.1"/>
    </source>
</evidence>
<evidence type="ECO:0000256" key="2">
    <source>
        <dbReference type="SAM" id="SignalP"/>
    </source>
</evidence>
<dbReference type="eggNOG" id="COG0747">
    <property type="taxonomic scope" value="Bacteria"/>
</dbReference>
<dbReference type="InterPro" id="IPR039424">
    <property type="entry name" value="SBP_5"/>
</dbReference>
<reference evidence="4 5" key="1">
    <citation type="submission" date="2012-02" db="EMBL/GenBank/DDBJ databases">
        <title>Whole genome shotgun sequence of Mobilicoccus pelagius NBRC 104925.</title>
        <authorList>
            <person name="Yoshida Y."/>
            <person name="Hosoyama A."/>
            <person name="Tsuchikane K."/>
            <person name="Katsumata H."/>
            <person name="Yamazaki S."/>
            <person name="Fujita N."/>
        </authorList>
    </citation>
    <scope>NUCLEOTIDE SEQUENCE [LARGE SCALE GENOMIC DNA]</scope>
    <source>
        <strain evidence="4 5">NBRC 104925</strain>
    </source>
</reference>
<feature type="signal peptide" evidence="2">
    <location>
        <begin position="1"/>
        <end position="22"/>
    </location>
</feature>
<dbReference type="PROSITE" id="PS51257">
    <property type="entry name" value="PROKAR_LIPOPROTEIN"/>
    <property type="match status" value="1"/>
</dbReference>
<proteinExistence type="predicted"/>
<dbReference type="Gene3D" id="3.40.190.10">
    <property type="entry name" value="Periplasmic binding protein-like II"/>
    <property type="match status" value="1"/>
</dbReference>
<dbReference type="EMBL" id="BAFE01000027">
    <property type="protein sequence ID" value="GAB47743.1"/>
    <property type="molecule type" value="Genomic_DNA"/>
</dbReference>
<dbReference type="InterPro" id="IPR000914">
    <property type="entry name" value="SBP_5_dom"/>
</dbReference>
<dbReference type="PANTHER" id="PTHR30290:SF38">
    <property type="entry name" value="D,D-DIPEPTIDE-BINDING PERIPLASMIC PROTEIN DDPA-RELATED"/>
    <property type="match status" value="1"/>
</dbReference>
<dbReference type="SUPFAM" id="SSF53850">
    <property type="entry name" value="Periplasmic binding protein-like II"/>
    <property type="match status" value="1"/>
</dbReference>
<name>H5UPT8_9MICO</name>
<evidence type="ECO:0000313" key="5">
    <source>
        <dbReference type="Proteomes" id="UP000004367"/>
    </source>
</evidence>
<feature type="chain" id="PRO_5003600145" evidence="2">
    <location>
        <begin position="23"/>
        <end position="501"/>
    </location>
</feature>
<dbReference type="OrthoDB" id="9796817at2"/>
<dbReference type="CDD" id="cd08494">
    <property type="entry name" value="PBP2_NikA_DppA_OppA_like_6"/>
    <property type="match status" value="1"/>
</dbReference>
<evidence type="ECO:0000259" key="3">
    <source>
        <dbReference type="Pfam" id="PF00496"/>
    </source>
</evidence>
<keyword evidence="1 2" id="KW-0732">Signal</keyword>
<dbReference type="AlphaFoldDB" id="H5UPT8"/>
<keyword evidence="5" id="KW-1185">Reference proteome</keyword>
<accession>H5UPT8</accession>
<protein>
    <submittedName>
        <fullName evidence="4">Putative ABC transporter substrate-binding protein</fullName>
    </submittedName>
</protein>
<evidence type="ECO:0000256" key="1">
    <source>
        <dbReference type="ARBA" id="ARBA00022729"/>
    </source>
</evidence>
<sequence length="501" mass="54103">MRRLAALALAGSLVLTACSAGAGSSGTGGPSGAPSTDLAVGMIAEPANLDFTRTDGAAIPQALLDNVYEGLVAVDDDGRVVPRLAKSWDVSPDRRTYAFHLVEGATFSNGQPFTAADAVFSIDRVKKEWTTSLARAMDVVAKAEAKDEHTLVVTLTRPSNDWLYRMTTRIGAMFSRTGVDDLATTTVGTGPYTVDRWKRGDSLHLTRRDDYWGTTPFFTGVTLKYFKDPTALDNALLTNAIDVVSTVQAPESLGQFTNDPRFQVVEGTTNGEVVLSFNHARPPFDDPAVRRAARQAIDEKSLLQSCWAGRGTLIGSMVPPTDPWYEDLTGLRPHDPEAAKATLARSAHPDATVRLRLPTLPYATSCGQVVKSDLEKAGFRVTLDQLEFPAAWVTQVMKNGDYDASIVAHVEPRDLPTLYGNPDYYLHYDNPKVRAAIAAGDAGDEKTQVAKMKEAARLLAEDDASEWLFLLPNLVVAKKDVTGLPTNSVGESFDVTGLARG</sequence>
<comment type="caution">
    <text evidence="4">The sequence shown here is derived from an EMBL/GenBank/DDBJ whole genome shotgun (WGS) entry which is preliminary data.</text>
</comment>
<feature type="domain" description="Solute-binding protein family 5" evidence="3">
    <location>
        <begin position="80"/>
        <end position="409"/>
    </location>
</feature>
<dbReference type="GO" id="GO:0042597">
    <property type="term" value="C:periplasmic space"/>
    <property type="evidence" value="ECO:0007669"/>
    <property type="project" value="UniProtKB-ARBA"/>
</dbReference>